<evidence type="ECO:0000256" key="6">
    <source>
        <dbReference type="SAM" id="SignalP"/>
    </source>
</evidence>
<dbReference type="SUPFAM" id="SSF47175">
    <property type="entry name" value="Cytochromes"/>
    <property type="match status" value="1"/>
</dbReference>
<evidence type="ECO:0000256" key="2">
    <source>
        <dbReference type="ARBA" id="ARBA00022617"/>
    </source>
</evidence>
<dbReference type="InterPro" id="IPR012127">
    <property type="entry name" value="Cyt_c_prime"/>
</dbReference>
<keyword evidence="5" id="KW-0408">Iron</keyword>
<comment type="caution">
    <text evidence="7">The sequence shown here is derived from an EMBL/GenBank/DDBJ whole genome shotgun (WGS) entry which is preliminary data.</text>
</comment>
<evidence type="ECO:0000256" key="4">
    <source>
        <dbReference type="ARBA" id="ARBA00022982"/>
    </source>
</evidence>
<keyword evidence="3" id="KW-0479">Metal-binding</keyword>
<gene>
    <name evidence="7" type="ORF">J2X20_005340</name>
</gene>
<accession>A0ABU1YUX1</accession>
<dbReference type="RefSeq" id="WP_310272189.1">
    <property type="nucleotide sequence ID" value="NZ_JAVDXU010000005.1"/>
</dbReference>
<dbReference type="Gene3D" id="1.20.120.10">
    <property type="entry name" value="Cytochrome c/b562"/>
    <property type="match status" value="1"/>
</dbReference>
<sequence>MKNTSSLLLAAALLASSAHAQQTPKPEQLIKWRQSAYQVIGWNTGRVKANVDGVYNKDDVIRAANTIAAVANGGLPTLFAAGTDSGKGWHDTSVKATLFSDAAGAAAAQAAFGKEANELARVAQGGDVAAVKAQLAALQKTCKACHDDYRNSN</sequence>
<evidence type="ECO:0000256" key="1">
    <source>
        <dbReference type="ARBA" id="ARBA00022448"/>
    </source>
</evidence>
<evidence type="ECO:0000313" key="8">
    <source>
        <dbReference type="Proteomes" id="UP001180453"/>
    </source>
</evidence>
<keyword evidence="4" id="KW-0249">Electron transport</keyword>
<proteinExistence type="predicted"/>
<dbReference type="PROSITE" id="PS51009">
    <property type="entry name" value="CYTCII"/>
    <property type="match status" value="1"/>
</dbReference>
<keyword evidence="1" id="KW-0813">Transport</keyword>
<reference evidence="7 8" key="1">
    <citation type="submission" date="2023-07" db="EMBL/GenBank/DDBJ databases">
        <title>Sorghum-associated microbial communities from plants grown in Nebraska, USA.</title>
        <authorList>
            <person name="Schachtman D."/>
        </authorList>
    </citation>
    <scope>NUCLEOTIDE SEQUENCE [LARGE SCALE GENOMIC DNA]</scope>
    <source>
        <strain evidence="7 8">BE314</strain>
    </source>
</reference>
<evidence type="ECO:0000256" key="5">
    <source>
        <dbReference type="ARBA" id="ARBA00023004"/>
    </source>
</evidence>
<dbReference type="InterPro" id="IPR010980">
    <property type="entry name" value="Cyt_c/b562"/>
</dbReference>
<keyword evidence="8" id="KW-1185">Reference proteome</keyword>
<protein>
    <submittedName>
        <fullName evidence="7">Cytochrome c556</fullName>
    </submittedName>
</protein>
<name>A0ABU1YUX1_ROSSA</name>
<keyword evidence="2" id="KW-0349">Heme</keyword>
<dbReference type="Proteomes" id="UP001180453">
    <property type="component" value="Unassembled WGS sequence"/>
</dbReference>
<dbReference type="PRINTS" id="PR00608">
    <property type="entry name" value="CYTCHROMECII"/>
</dbReference>
<dbReference type="InterPro" id="IPR015984">
    <property type="entry name" value="Cyt_c_prime_subgr"/>
</dbReference>
<feature type="signal peptide" evidence="6">
    <location>
        <begin position="1"/>
        <end position="20"/>
    </location>
</feature>
<evidence type="ECO:0000256" key="3">
    <source>
        <dbReference type="ARBA" id="ARBA00022723"/>
    </source>
</evidence>
<dbReference type="EMBL" id="JAVDXU010000005">
    <property type="protein sequence ID" value="MDR7272657.1"/>
    <property type="molecule type" value="Genomic_DNA"/>
</dbReference>
<keyword evidence="6" id="KW-0732">Signal</keyword>
<feature type="chain" id="PRO_5045371235" evidence="6">
    <location>
        <begin position="21"/>
        <end position="153"/>
    </location>
</feature>
<dbReference type="PIRSF" id="PIRSF000027">
    <property type="entry name" value="Cytc_c_prime"/>
    <property type="match status" value="1"/>
</dbReference>
<organism evidence="7 8">
    <name type="scientific">Roseateles saccharophilus</name>
    <name type="common">Pseudomonas saccharophila</name>
    <dbReference type="NCBI Taxonomy" id="304"/>
    <lineage>
        <taxon>Bacteria</taxon>
        <taxon>Pseudomonadati</taxon>
        <taxon>Pseudomonadota</taxon>
        <taxon>Betaproteobacteria</taxon>
        <taxon>Burkholderiales</taxon>
        <taxon>Sphaerotilaceae</taxon>
        <taxon>Roseateles</taxon>
    </lineage>
</organism>
<dbReference type="InterPro" id="IPR002321">
    <property type="entry name" value="Cyt_c_II"/>
</dbReference>
<dbReference type="Pfam" id="PF01322">
    <property type="entry name" value="Cytochrom_C_2"/>
    <property type="match status" value="1"/>
</dbReference>
<evidence type="ECO:0000313" key="7">
    <source>
        <dbReference type="EMBL" id="MDR7272657.1"/>
    </source>
</evidence>